<keyword evidence="2" id="KW-1185">Reference proteome</keyword>
<sequence>MRKVYFLLNYFNDLKFDIAFAVVNEMKWSV</sequence>
<gene>
    <name evidence="1" type="ORF">SAMN06297280_1796</name>
</gene>
<dbReference type="Proteomes" id="UP000219353">
    <property type="component" value="Unassembled WGS sequence"/>
</dbReference>
<dbReference type="AlphaFoldDB" id="A0A285ITD3"/>
<evidence type="ECO:0000313" key="1">
    <source>
        <dbReference type="EMBL" id="SNY51248.1"/>
    </source>
</evidence>
<dbReference type="EMBL" id="OBEB01000003">
    <property type="protein sequence ID" value="SNY51248.1"/>
    <property type="molecule type" value="Genomic_DNA"/>
</dbReference>
<evidence type="ECO:0000313" key="2">
    <source>
        <dbReference type="Proteomes" id="UP000219353"/>
    </source>
</evidence>
<name>A0A285ITD3_9GAMM</name>
<proteinExistence type="predicted"/>
<organism evidence="1 2">
    <name type="scientific">Arsukibacterium tuosuense</name>
    <dbReference type="NCBI Taxonomy" id="1323745"/>
    <lineage>
        <taxon>Bacteria</taxon>
        <taxon>Pseudomonadati</taxon>
        <taxon>Pseudomonadota</taxon>
        <taxon>Gammaproteobacteria</taxon>
        <taxon>Chromatiales</taxon>
        <taxon>Chromatiaceae</taxon>
        <taxon>Arsukibacterium</taxon>
    </lineage>
</organism>
<reference evidence="2" key="1">
    <citation type="submission" date="2017-09" db="EMBL/GenBank/DDBJ databases">
        <authorList>
            <person name="Varghese N."/>
            <person name="Submissions S."/>
        </authorList>
    </citation>
    <scope>NUCLEOTIDE SEQUENCE [LARGE SCALE GENOMIC DNA]</scope>
    <source>
        <strain evidence="2">CGMCC 1.12461</strain>
    </source>
</reference>
<accession>A0A285ITD3</accession>
<protein>
    <submittedName>
        <fullName evidence="1">Uncharacterized protein</fullName>
    </submittedName>
</protein>